<evidence type="ECO:0000256" key="7">
    <source>
        <dbReference type="SAM" id="SignalP"/>
    </source>
</evidence>
<feature type="domain" description="Phospholipase D-like" evidence="8">
    <location>
        <begin position="303"/>
        <end position="440"/>
    </location>
</feature>
<dbReference type="PANTHER" id="PTHR43856:SF1">
    <property type="entry name" value="MITOCHONDRIAL CARDIOLIPIN HYDROLASE"/>
    <property type="match status" value="1"/>
</dbReference>
<reference evidence="10" key="1">
    <citation type="journal article" date="2019" name="Int. J. Syst. Evol. Microbiol.">
        <title>The Global Catalogue of Microorganisms (GCM) 10K type strain sequencing project: providing services to taxonomists for standard genome sequencing and annotation.</title>
        <authorList>
            <consortium name="The Broad Institute Genomics Platform"/>
            <consortium name="The Broad Institute Genome Sequencing Center for Infectious Disease"/>
            <person name="Wu L."/>
            <person name="Ma J."/>
        </authorList>
    </citation>
    <scope>NUCLEOTIDE SEQUENCE [LARGE SCALE GENOMIC DNA]</scope>
    <source>
        <strain evidence="10">JCM 31037</strain>
    </source>
</reference>
<evidence type="ECO:0000256" key="4">
    <source>
        <dbReference type="ARBA" id="ARBA00022801"/>
    </source>
</evidence>
<keyword evidence="10" id="KW-1185">Reference proteome</keyword>
<name>A0ABW3YKC2_9ACTN</name>
<gene>
    <name evidence="9" type="ORF">ACFQ4H_24365</name>
</gene>
<evidence type="ECO:0000256" key="2">
    <source>
        <dbReference type="ARBA" id="ARBA00008664"/>
    </source>
</evidence>
<feature type="chain" id="PRO_5047462515" description="phospholipase D" evidence="7">
    <location>
        <begin position="39"/>
        <end position="886"/>
    </location>
</feature>
<protein>
    <recommendedName>
        <fullName evidence="3">phospholipase D</fullName>
        <ecNumber evidence="3">3.1.4.4</ecNumber>
    </recommendedName>
</protein>
<comment type="caution">
    <text evidence="9">The sequence shown here is derived from an EMBL/GenBank/DDBJ whole genome shotgun (WGS) entry which is preliminary data.</text>
</comment>
<dbReference type="RefSeq" id="WP_377574499.1">
    <property type="nucleotide sequence ID" value="NZ_JBHTMP010000044.1"/>
</dbReference>
<evidence type="ECO:0000313" key="10">
    <source>
        <dbReference type="Proteomes" id="UP001597260"/>
    </source>
</evidence>
<accession>A0ABW3YKC2</accession>
<organism evidence="9 10">
    <name type="scientific">Micromonospora sonneratiae</name>
    <dbReference type="NCBI Taxonomy" id="1184706"/>
    <lineage>
        <taxon>Bacteria</taxon>
        <taxon>Bacillati</taxon>
        <taxon>Actinomycetota</taxon>
        <taxon>Actinomycetes</taxon>
        <taxon>Micromonosporales</taxon>
        <taxon>Micromonosporaceae</taxon>
        <taxon>Micromonospora</taxon>
    </lineage>
</organism>
<dbReference type="Pfam" id="PF13091">
    <property type="entry name" value="PLDc_2"/>
    <property type="match status" value="2"/>
</dbReference>
<feature type="domain" description="Phospholipase D-like" evidence="8">
    <location>
        <begin position="96"/>
        <end position="231"/>
    </location>
</feature>
<keyword evidence="6" id="KW-0443">Lipid metabolism</keyword>
<comment type="catalytic activity">
    <reaction evidence="1">
        <text>a 1,2-diacyl-sn-glycero-3-phosphocholine + H2O = a 1,2-diacyl-sn-glycero-3-phosphate + choline + H(+)</text>
        <dbReference type="Rhea" id="RHEA:14445"/>
        <dbReference type="ChEBI" id="CHEBI:15354"/>
        <dbReference type="ChEBI" id="CHEBI:15377"/>
        <dbReference type="ChEBI" id="CHEBI:15378"/>
        <dbReference type="ChEBI" id="CHEBI:57643"/>
        <dbReference type="ChEBI" id="CHEBI:58608"/>
        <dbReference type="EC" id="3.1.4.4"/>
    </reaction>
</comment>
<comment type="similarity">
    <text evidence="2">Belongs to the phospholipase D family.</text>
</comment>
<keyword evidence="4" id="KW-0378">Hydrolase</keyword>
<proteinExistence type="inferred from homology"/>
<evidence type="ECO:0000256" key="5">
    <source>
        <dbReference type="ARBA" id="ARBA00022963"/>
    </source>
</evidence>
<dbReference type="EC" id="3.1.4.4" evidence="3"/>
<dbReference type="SUPFAM" id="SSF56024">
    <property type="entry name" value="Phospholipase D/nuclease"/>
    <property type="match status" value="2"/>
</dbReference>
<evidence type="ECO:0000256" key="1">
    <source>
        <dbReference type="ARBA" id="ARBA00000798"/>
    </source>
</evidence>
<keyword evidence="7" id="KW-0732">Signal</keyword>
<evidence type="ECO:0000256" key="6">
    <source>
        <dbReference type="ARBA" id="ARBA00023098"/>
    </source>
</evidence>
<evidence type="ECO:0000256" key="3">
    <source>
        <dbReference type="ARBA" id="ARBA00012027"/>
    </source>
</evidence>
<dbReference type="PANTHER" id="PTHR43856">
    <property type="entry name" value="CARDIOLIPIN HYDROLASE"/>
    <property type="match status" value="1"/>
</dbReference>
<evidence type="ECO:0000313" key="9">
    <source>
        <dbReference type="EMBL" id="MFD1324223.1"/>
    </source>
</evidence>
<keyword evidence="5" id="KW-0442">Lipid degradation</keyword>
<dbReference type="InterPro" id="IPR051406">
    <property type="entry name" value="PLD_domain"/>
</dbReference>
<evidence type="ECO:0000259" key="8">
    <source>
        <dbReference type="Pfam" id="PF13091"/>
    </source>
</evidence>
<sequence>MVHRSCVTPRAFANRNLLAVLLAAVVVPLALVAGPVDASTATTVSGSNSVLFLRPNLDPVPDSAYAAPDRSPLGVYQDPRLRDEIAALVKATVPGSTLYASLYTFSDQGITDDLLAAHARGVRVRLLVEACTGGDPAACRQSTQVGALVTGLPSYTPSATGSWVKQCYASCAGGGVGVNHSKFWVFSELSDGRTDVTVVTSANPTKPQQQMWQDQLRISGNSALATAYRSYVHRKLEVTGTGKVYESGHVDAGAFRIWFSPRNSPSAAEDATINASFNPQSTRHDVFAAAIDDVQCSTGRTDDIIQVAMWGFRAARPEVIDALGDRLAAGCTVEVATGEHQDALPALTARGIPVYSMDPGGCRQSFFSVGNGVNSECSDGSIHSKYLVTQGVSRKDQQMHRYVYTGSHNLTNGALKKNDEILMRVDDQSLFDAYVADFTAIRQAAVVIAPNRYPDATFATANAVDTGDQFAPAVASYRDPDGRHRSVLAYASGSRSGLNNEIRLGRFVDGVRQSDVVVRTGGSSTAWNYRTPDVGLTSTGEAVVVWADDGNGNGGYEIRARRVRADGTMGPVLNVNSQADGDQSEPSVAVLPDGRFAVAWQDRSTAGASSIRYAGFSATDTRLSQVTGGYDVAVQAVSGGTYRKPDLAVDAAGTAVVAWEDDADGNGGYSIRAATGTVDGVFGGIIAVHTGTFSDGQQLEPTVASTASGKWYVAWTDYYDQRTGYDGRPQSMIYLRAFAGSTALFAPKTVSGPIHRWTTNTSGQYVVTSQTPYQSDRVGRQFHPDVAVDAAGNAVLVWQESGQSTGLTSARSGTEVWARGIDATGSTDNLFPEYRLSVFTANQQDAPAVGMDQSGVLTAVYVDDWDGNGGTQLKIRYGLRNCAQRC</sequence>
<dbReference type="InterPro" id="IPR025202">
    <property type="entry name" value="PLD-like_dom"/>
</dbReference>
<dbReference type="Gene3D" id="3.30.870.10">
    <property type="entry name" value="Endonuclease Chain A"/>
    <property type="match status" value="2"/>
</dbReference>
<feature type="signal peptide" evidence="7">
    <location>
        <begin position="1"/>
        <end position="38"/>
    </location>
</feature>
<dbReference type="Proteomes" id="UP001597260">
    <property type="component" value="Unassembled WGS sequence"/>
</dbReference>
<dbReference type="EMBL" id="JBHTMP010000044">
    <property type="protein sequence ID" value="MFD1324223.1"/>
    <property type="molecule type" value="Genomic_DNA"/>
</dbReference>